<reference evidence="6 7" key="1">
    <citation type="submission" date="2018-05" db="EMBL/GenBank/DDBJ databases">
        <title>Zavarzinia sp. HR-AS.</title>
        <authorList>
            <person name="Lee Y."/>
            <person name="Jeon C.O."/>
        </authorList>
    </citation>
    <scope>NUCLEOTIDE SEQUENCE [LARGE SCALE GENOMIC DNA]</scope>
    <source>
        <strain evidence="6 7">HR-AS</strain>
    </source>
</reference>
<dbReference type="Pfam" id="PF03466">
    <property type="entry name" value="LysR_substrate"/>
    <property type="match status" value="1"/>
</dbReference>
<dbReference type="EMBL" id="QGLE01000008">
    <property type="protein sequence ID" value="PWR21193.1"/>
    <property type="molecule type" value="Genomic_DNA"/>
</dbReference>
<dbReference type="Gene3D" id="3.40.190.10">
    <property type="entry name" value="Periplasmic binding protein-like II"/>
    <property type="match status" value="2"/>
</dbReference>
<evidence type="ECO:0000313" key="6">
    <source>
        <dbReference type="EMBL" id="PWR21193.1"/>
    </source>
</evidence>
<dbReference type="Pfam" id="PF00126">
    <property type="entry name" value="HTH_1"/>
    <property type="match status" value="1"/>
</dbReference>
<accession>A0A317E710</accession>
<dbReference type="Gene3D" id="1.10.10.10">
    <property type="entry name" value="Winged helix-like DNA-binding domain superfamily/Winged helix DNA-binding domain"/>
    <property type="match status" value="1"/>
</dbReference>
<dbReference type="InterPro" id="IPR036388">
    <property type="entry name" value="WH-like_DNA-bd_sf"/>
</dbReference>
<dbReference type="InterPro" id="IPR036390">
    <property type="entry name" value="WH_DNA-bd_sf"/>
</dbReference>
<evidence type="ECO:0000256" key="3">
    <source>
        <dbReference type="ARBA" id="ARBA00023125"/>
    </source>
</evidence>
<dbReference type="OrthoDB" id="9794694at2"/>
<evidence type="ECO:0000256" key="4">
    <source>
        <dbReference type="ARBA" id="ARBA00023163"/>
    </source>
</evidence>
<dbReference type="AlphaFoldDB" id="A0A317E710"/>
<evidence type="ECO:0000259" key="5">
    <source>
        <dbReference type="PROSITE" id="PS50931"/>
    </source>
</evidence>
<dbReference type="InterPro" id="IPR000847">
    <property type="entry name" value="LysR_HTH_N"/>
</dbReference>
<organism evidence="6 7">
    <name type="scientific">Zavarzinia aquatilis</name>
    <dbReference type="NCBI Taxonomy" id="2211142"/>
    <lineage>
        <taxon>Bacteria</taxon>
        <taxon>Pseudomonadati</taxon>
        <taxon>Pseudomonadota</taxon>
        <taxon>Alphaproteobacteria</taxon>
        <taxon>Rhodospirillales</taxon>
        <taxon>Zavarziniaceae</taxon>
        <taxon>Zavarzinia</taxon>
    </lineage>
</organism>
<keyword evidence="2" id="KW-0805">Transcription regulation</keyword>
<dbReference type="PANTHER" id="PTHR30537:SF74">
    <property type="entry name" value="HTH-TYPE TRANSCRIPTIONAL REGULATOR TRPI"/>
    <property type="match status" value="1"/>
</dbReference>
<dbReference type="InterPro" id="IPR058163">
    <property type="entry name" value="LysR-type_TF_proteobact-type"/>
</dbReference>
<proteinExistence type="inferred from homology"/>
<comment type="caution">
    <text evidence="6">The sequence shown here is derived from an EMBL/GenBank/DDBJ whole genome shotgun (WGS) entry which is preliminary data.</text>
</comment>
<dbReference type="GO" id="GO:0043565">
    <property type="term" value="F:sequence-specific DNA binding"/>
    <property type="evidence" value="ECO:0007669"/>
    <property type="project" value="TreeGrafter"/>
</dbReference>
<sequence length="343" mass="37351">MNRRCGSPATGARRRGMPFRPARVRLQGHCRKMSLSRRLPPLVALRAFEAVARLGGTRRAGEDLNVSHTVISRHLQNLEAWAGVRLIEREGRGIVLTNEGRRYFERISGAFDLIADATEELSPRGSAGEMRIFCAPGLAVRWLARRLAALEAALPGVDIILQPTDRSPDFAKGEADAEIAFNPKPGPGIVATPLVEPRFFPVASPTFVARRGPFVHPRDIAGAPLIHEESREQWSQWLMRAGLDPVPPLHGPRLWHADAAIEAALQGQGIALGNILLVGDHLAAGRLVEVLTTDIRFGSYVLRTPATQRDGRNVARLGRWLVLALRETLAEEGAGVSPPLAAS</sequence>
<evidence type="ECO:0000256" key="2">
    <source>
        <dbReference type="ARBA" id="ARBA00023015"/>
    </source>
</evidence>
<keyword evidence="4" id="KW-0804">Transcription</keyword>
<feature type="domain" description="HTH lysR-type" evidence="5">
    <location>
        <begin position="40"/>
        <end position="97"/>
    </location>
</feature>
<dbReference type="GO" id="GO:0006351">
    <property type="term" value="P:DNA-templated transcription"/>
    <property type="evidence" value="ECO:0007669"/>
    <property type="project" value="TreeGrafter"/>
</dbReference>
<name>A0A317E710_9PROT</name>
<dbReference type="PANTHER" id="PTHR30537">
    <property type="entry name" value="HTH-TYPE TRANSCRIPTIONAL REGULATOR"/>
    <property type="match status" value="1"/>
</dbReference>
<evidence type="ECO:0000256" key="1">
    <source>
        <dbReference type="ARBA" id="ARBA00009437"/>
    </source>
</evidence>
<dbReference type="SUPFAM" id="SSF46785">
    <property type="entry name" value="Winged helix' DNA-binding domain"/>
    <property type="match status" value="1"/>
</dbReference>
<dbReference type="Proteomes" id="UP000245461">
    <property type="component" value="Unassembled WGS sequence"/>
</dbReference>
<evidence type="ECO:0000313" key="7">
    <source>
        <dbReference type="Proteomes" id="UP000245461"/>
    </source>
</evidence>
<dbReference type="InterPro" id="IPR005119">
    <property type="entry name" value="LysR_subst-bd"/>
</dbReference>
<protein>
    <submittedName>
        <fullName evidence="6">LysR family transcriptional regulator</fullName>
    </submittedName>
</protein>
<dbReference type="SUPFAM" id="SSF53850">
    <property type="entry name" value="Periplasmic binding protein-like II"/>
    <property type="match status" value="1"/>
</dbReference>
<keyword evidence="3" id="KW-0238">DNA-binding</keyword>
<dbReference type="PROSITE" id="PS50931">
    <property type="entry name" value="HTH_LYSR"/>
    <property type="match status" value="1"/>
</dbReference>
<gene>
    <name evidence="6" type="ORF">DKG74_14400</name>
</gene>
<comment type="similarity">
    <text evidence="1">Belongs to the LysR transcriptional regulatory family.</text>
</comment>
<dbReference type="GO" id="GO:0003700">
    <property type="term" value="F:DNA-binding transcription factor activity"/>
    <property type="evidence" value="ECO:0007669"/>
    <property type="project" value="InterPro"/>
</dbReference>
<keyword evidence="7" id="KW-1185">Reference proteome</keyword>